<comment type="catalytic activity">
    <reaction evidence="2">
        <text>a 3'-end 2',3'-cyclophospho-ribonucleotide-RNA + H2O = a 3'-end 2'-phospho-ribonucleotide-RNA + H(+)</text>
        <dbReference type="Rhea" id="RHEA:11828"/>
        <dbReference type="Rhea" id="RHEA-COMP:10464"/>
        <dbReference type="Rhea" id="RHEA-COMP:17353"/>
        <dbReference type="ChEBI" id="CHEBI:15377"/>
        <dbReference type="ChEBI" id="CHEBI:15378"/>
        <dbReference type="ChEBI" id="CHEBI:83064"/>
        <dbReference type="ChEBI" id="CHEBI:173113"/>
        <dbReference type="EC" id="3.1.4.58"/>
    </reaction>
</comment>
<protein>
    <recommendedName>
        <fullName evidence="2">RNA 2',3'-cyclic phosphodiesterase</fullName>
        <shortName evidence="2">RNA 2',3'-CPDase</shortName>
        <ecNumber evidence="2">3.1.4.58</ecNumber>
    </recommendedName>
</protein>
<dbReference type="SUPFAM" id="SSF55144">
    <property type="entry name" value="LigT-like"/>
    <property type="match status" value="1"/>
</dbReference>
<name>A0A227KF51_9BURK</name>
<dbReference type="InterPro" id="IPR014051">
    <property type="entry name" value="Phosphoesterase_HXTX"/>
</dbReference>
<keyword evidence="5" id="KW-1185">Reference proteome</keyword>
<dbReference type="Proteomes" id="UP000214610">
    <property type="component" value="Unassembled WGS sequence"/>
</dbReference>
<comment type="function">
    <text evidence="2">Hydrolyzes RNA 2',3'-cyclic phosphodiester to an RNA 2'-phosphomonoester.</text>
</comment>
<comment type="similarity">
    <text evidence="2">Belongs to the 2H phosphoesterase superfamily. ThpR family.</text>
</comment>
<organism evidence="4 5">
    <name type="scientific">Turicimonas muris</name>
    <dbReference type="NCBI Taxonomy" id="1796652"/>
    <lineage>
        <taxon>Bacteria</taxon>
        <taxon>Pseudomonadati</taxon>
        <taxon>Pseudomonadota</taxon>
        <taxon>Betaproteobacteria</taxon>
        <taxon>Burkholderiales</taxon>
        <taxon>Sutterellaceae</taxon>
        <taxon>Turicimonas</taxon>
    </lineage>
</organism>
<reference evidence="5" key="1">
    <citation type="submission" date="2017-05" db="EMBL/GenBank/DDBJ databases">
        <title>Improved OligoMM genomes.</title>
        <authorList>
            <person name="Garzetti D."/>
        </authorList>
    </citation>
    <scope>NUCLEOTIDE SEQUENCE [LARGE SCALE GENOMIC DNA]</scope>
    <source>
        <strain evidence="5">YL45</strain>
    </source>
</reference>
<feature type="active site" description="Proton acceptor" evidence="2">
    <location>
        <position position="132"/>
    </location>
</feature>
<dbReference type="NCBIfam" id="TIGR02258">
    <property type="entry name" value="2_5_ligase"/>
    <property type="match status" value="1"/>
</dbReference>
<comment type="caution">
    <text evidence="2">Lacks conserved residue(s) required for the propagation of feature annotation.</text>
</comment>
<dbReference type="PANTHER" id="PTHR35561">
    <property type="entry name" value="RNA 2',3'-CYCLIC PHOSPHODIESTERASE"/>
    <property type="match status" value="1"/>
</dbReference>
<feature type="short sequence motif" description="HXTX 1" evidence="2">
    <location>
        <begin position="51"/>
        <end position="54"/>
    </location>
</feature>
<accession>A0A227KF51</accession>
<feature type="active site" description="Proton donor" evidence="2">
    <location>
        <position position="51"/>
    </location>
</feature>
<dbReference type="AlphaFoldDB" id="A0A227KF51"/>
<dbReference type="GO" id="GO:0004113">
    <property type="term" value="F:2',3'-cyclic-nucleotide 3'-phosphodiesterase activity"/>
    <property type="evidence" value="ECO:0007669"/>
    <property type="project" value="InterPro"/>
</dbReference>
<dbReference type="InterPro" id="IPR009097">
    <property type="entry name" value="Cyclic_Pdiesterase"/>
</dbReference>
<keyword evidence="1 2" id="KW-0378">Hydrolase</keyword>
<evidence type="ECO:0000256" key="2">
    <source>
        <dbReference type="HAMAP-Rule" id="MF_01940"/>
    </source>
</evidence>
<dbReference type="GO" id="GO:0008664">
    <property type="term" value="F:RNA 2',3'-cyclic 3'-phosphodiesterase activity"/>
    <property type="evidence" value="ECO:0007669"/>
    <property type="project" value="UniProtKB-EC"/>
</dbReference>
<sequence>MESQPSNIMPSIRTFIAIPCPIEVQERLAKFGEEITEVNPKARLISPFNYHITLAYIGETDTTRVNEIKDLLSFKWEAESFWEINRLGAFSTHKIVYAAGPFSPAIEALGEKVRRLLRQNGFSFDDKPLRPHISLARKASVAPEISFEPIYMSIEKPELFQSGIKINNKLTYIKL</sequence>
<proteinExistence type="inferred from homology"/>
<dbReference type="InterPro" id="IPR004175">
    <property type="entry name" value="RNA_CPDase"/>
</dbReference>
<evidence type="ECO:0000256" key="1">
    <source>
        <dbReference type="ARBA" id="ARBA00022801"/>
    </source>
</evidence>
<feature type="domain" description="Phosphoesterase HXTX" evidence="3">
    <location>
        <begin position="18"/>
        <end position="93"/>
    </location>
</feature>
<gene>
    <name evidence="4" type="ORF">ADH67_11305</name>
</gene>
<dbReference type="EMBL" id="NHMP01000009">
    <property type="protein sequence ID" value="OXE45509.1"/>
    <property type="molecule type" value="Genomic_DNA"/>
</dbReference>
<evidence type="ECO:0000259" key="3">
    <source>
        <dbReference type="Pfam" id="PF02834"/>
    </source>
</evidence>
<dbReference type="EC" id="3.1.4.58" evidence="2"/>
<dbReference type="Gene3D" id="3.90.1140.10">
    <property type="entry name" value="Cyclic phosphodiesterase"/>
    <property type="match status" value="1"/>
</dbReference>
<dbReference type="Pfam" id="PF02834">
    <property type="entry name" value="LigT_PEase"/>
    <property type="match status" value="1"/>
</dbReference>
<dbReference type="HAMAP" id="MF_01940">
    <property type="entry name" value="RNA_CPDase"/>
    <property type="match status" value="1"/>
</dbReference>
<dbReference type="PANTHER" id="PTHR35561:SF1">
    <property type="entry name" value="RNA 2',3'-CYCLIC PHOSPHODIESTERASE"/>
    <property type="match status" value="1"/>
</dbReference>
<comment type="caution">
    <text evidence="4">The sequence shown here is derived from an EMBL/GenBank/DDBJ whole genome shotgun (WGS) entry which is preliminary data.</text>
</comment>
<evidence type="ECO:0000313" key="5">
    <source>
        <dbReference type="Proteomes" id="UP000214610"/>
    </source>
</evidence>
<evidence type="ECO:0000313" key="4">
    <source>
        <dbReference type="EMBL" id="OXE45509.1"/>
    </source>
</evidence>